<dbReference type="Proteomes" id="UP000031036">
    <property type="component" value="Unassembled WGS sequence"/>
</dbReference>
<dbReference type="EMBL" id="JPKZ01001277">
    <property type="protein sequence ID" value="KHN83002.1"/>
    <property type="molecule type" value="Genomic_DNA"/>
</dbReference>
<accession>A0A0B2VNI5</accession>
<organism evidence="3 4">
    <name type="scientific">Toxocara canis</name>
    <name type="common">Canine roundworm</name>
    <dbReference type="NCBI Taxonomy" id="6265"/>
    <lineage>
        <taxon>Eukaryota</taxon>
        <taxon>Metazoa</taxon>
        <taxon>Ecdysozoa</taxon>
        <taxon>Nematoda</taxon>
        <taxon>Chromadorea</taxon>
        <taxon>Rhabditida</taxon>
        <taxon>Spirurina</taxon>
        <taxon>Ascaridomorpha</taxon>
        <taxon>Ascaridoidea</taxon>
        <taxon>Toxocaridae</taxon>
        <taxon>Toxocara</taxon>
    </lineage>
</organism>
<feature type="transmembrane region" description="Helical" evidence="2">
    <location>
        <begin position="137"/>
        <end position="163"/>
    </location>
</feature>
<gene>
    <name evidence="3" type="ORF">Tcan_06455</name>
</gene>
<evidence type="ECO:0000313" key="4">
    <source>
        <dbReference type="Proteomes" id="UP000031036"/>
    </source>
</evidence>
<dbReference type="OMA" id="ADFMYWI"/>
<protein>
    <recommendedName>
        <fullName evidence="5">MARVEL domain-containing protein</fullName>
    </recommendedName>
</protein>
<keyword evidence="2" id="KW-0472">Membrane</keyword>
<sequence>MRILAAFFGVIFIFINPTMILNVLSELEVQLRDYLSARNEIDFLKSLIPTITSDAILSAFSDMISVTVTVVAVVHLVVTVLTLYGIYACRPEYIRPMVADAATSLILLLAFVLHSLYSCWRANHLAQTSAQTSSDRFLRNVYIGAAFLLTYFIWLSITLAAYFDVLKLRADFMYWIVEERASLSVHQNTAAYPTSSAGQKSERSSRFSRASRTSRTSRYSQNMEPSYHPTANIV</sequence>
<reference evidence="3 4" key="1">
    <citation type="submission" date="2014-11" db="EMBL/GenBank/DDBJ databases">
        <title>Genetic blueprint of the zoonotic pathogen Toxocara canis.</title>
        <authorList>
            <person name="Zhu X.-Q."/>
            <person name="Korhonen P.K."/>
            <person name="Cai H."/>
            <person name="Young N.D."/>
            <person name="Nejsum P."/>
            <person name="von Samson-Himmelstjerna G."/>
            <person name="Boag P.R."/>
            <person name="Tan P."/>
            <person name="Li Q."/>
            <person name="Min J."/>
            <person name="Yang Y."/>
            <person name="Wang X."/>
            <person name="Fang X."/>
            <person name="Hall R.S."/>
            <person name="Hofmann A."/>
            <person name="Sternberg P.W."/>
            <person name="Jex A.R."/>
            <person name="Gasser R.B."/>
        </authorList>
    </citation>
    <scope>NUCLEOTIDE SEQUENCE [LARGE SCALE GENOMIC DNA]</scope>
    <source>
        <strain evidence="3">PN_DK_2014</strain>
    </source>
</reference>
<keyword evidence="2" id="KW-1133">Transmembrane helix</keyword>
<feature type="transmembrane region" description="Helical" evidence="2">
    <location>
        <begin position="98"/>
        <end position="117"/>
    </location>
</feature>
<dbReference type="OrthoDB" id="5874643at2759"/>
<evidence type="ECO:0000256" key="1">
    <source>
        <dbReference type="SAM" id="MobiDB-lite"/>
    </source>
</evidence>
<evidence type="ECO:0008006" key="5">
    <source>
        <dbReference type="Google" id="ProtNLM"/>
    </source>
</evidence>
<evidence type="ECO:0000256" key="2">
    <source>
        <dbReference type="SAM" id="Phobius"/>
    </source>
</evidence>
<feature type="region of interest" description="Disordered" evidence="1">
    <location>
        <begin position="194"/>
        <end position="234"/>
    </location>
</feature>
<feature type="compositionally biased region" description="Low complexity" evidence="1">
    <location>
        <begin position="207"/>
        <end position="220"/>
    </location>
</feature>
<proteinExistence type="predicted"/>
<feature type="transmembrane region" description="Helical" evidence="2">
    <location>
        <begin position="63"/>
        <end position="86"/>
    </location>
</feature>
<name>A0A0B2VNI5_TOXCA</name>
<dbReference type="AlphaFoldDB" id="A0A0B2VNI5"/>
<comment type="caution">
    <text evidence="3">The sequence shown here is derived from an EMBL/GenBank/DDBJ whole genome shotgun (WGS) entry which is preliminary data.</text>
</comment>
<keyword evidence="4" id="KW-1185">Reference proteome</keyword>
<keyword evidence="2" id="KW-0812">Transmembrane</keyword>
<evidence type="ECO:0000313" key="3">
    <source>
        <dbReference type="EMBL" id="KHN83002.1"/>
    </source>
</evidence>